<feature type="signal peptide" evidence="3">
    <location>
        <begin position="1"/>
        <end position="19"/>
    </location>
</feature>
<organism evidence="5">
    <name type="scientific">Diabrotica virgifera virgifera</name>
    <name type="common">western corn rootworm</name>
    <dbReference type="NCBI Taxonomy" id="50390"/>
    <lineage>
        <taxon>Eukaryota</taxon>
        <taxon>Metazoa</taxon>
        <taxon>Ecdysozoa</taxon>
        <taxon>Arthropoda</taxon>
        <taxon>Hexapoda</taxon>
        <taxon>Insecta</taxon>
        <taxon>Pterygota</taxon>
        <taxon>Neoptera</taxon>
        <taxon>Endopterygota</taxon>
        <taxon>Coleoptera</taxon>
        <taxon>Polyphaga</taxon>
        <taxon>Cucujiformia</taxon>
        <taxon>Chrysomeloidea</taxon>
        <taxon>Chrysomelidae</taxon>
        <taxon>Galerucinae</taxon>
        <taxon>Diabroticina</taxon>
        <taxon>Diabroticites</taxon>
        <taxon>Diabrotica</taxon>
    </lineage>
</organism>
<dbReference type="PROSITE" id="PS50279">
    <property type="entry name" value="BPTI_KUNITZ_2"/>
    <property type="match status" value="1"/>
</dbReference>
<name>A0A6P7GVK0_DIAVI</name>
<feature type="domain" description="BPTI/Kunitz inhibitor" evidence="4">
    <location>
        <begin position="58"/>
        <end position="112"/>
    </location>
</feature>
<dbReference type="AlphaFoldDB" id="A0A6P7GVK0"/>
<gene>
    <name evidence="5" type="primary">LOC114343421</name>
</gene>
<accession>A0A6P7GVK0</accession>
<dbReference type="GO" id="GO:0004867">
    <property type="term" value="F:serine-type endopeptidase inhibitor activity"/>
    <property type="evidence" value="ECO:0007669"/>
    <property type="project" value="UniProtKB-KW"/>
</dbReference>
<dbReference type="RefSeq" id="XP_028150047.1">
    <property type="nucleotide sequence ID" value="XM_028294246.1"/>
</dbReference>
<reference evidence="5" key="1">
    <citation type="submission" date="2025-08" db="UniProtKB">
        <authorList>
            <consortium name="RefSeq"/>
        </authorList>
    </citation>
    <scope>IDENTIFICATION</scope>
    <source>
        <tissue evidence="5">Whole insect</tissue>
    </source>
</reference>
<keyword evidence="3" id="KW-0732">Signal</keyword>
<dbReference type="Pfam" id="PF00014">
    <property type="entry name" value="Kunitz_BPTI"/>
    <property type="match status" value="1"/>
</dbReference>
<evidence type="ECO:0000313" key="5">
    <source>
        <dbReference type="RefSeq" id="XP_028150047.1"/>
    </source>
</evidence>
<keyword evidence="1" id="KW-0646">Protease inhibitor</keyword>
<dbReference type="PANTHER" id="PTHR10083">
    <property type="entry name" value="KUNITZ-TYPE PROTEASE INHIBITOR-RELATED"/>
    <property type="match status" value="1"/>
</dbReference>
<dbReference type="SUPFAM" id="SSF57362">
    <property type="entry name" value="BPTI-like"/>
    <property type="match status" value="1"/>
</dbReference>
<dbReference type="Gene3D" id="4.10.410.10">
    <property type="entry name" value="Pancreatic trypsin inhibitor Kunitz domain"/>
    <property type="match status" value="1"/>
</dbReference>
<evidence type="ECO:0000256" key="2">
    <source>
        <dbReference type="ARBA" id="ARBA00022900"/>
    </source>
</evidence>
<evidence type="ECO:0000256" key="1">
    <source>
        <dbReference type="ARBA" id="ARBA00022690"/>
    </source>
</evidence>
<protein>
    <submittedName>
        <fullName evidence="5">Uncharacterized protein LOC114343421 isoform X3</fullName>
    </submittedName>
</protein>
<keyword evidence="2" id="KW-0722">Serine protease inhibitor</keyword>
<dbReference type="InterPro" id="IPR050098">
    <property type="entry name" value="TFPI/VKTCI-like"/>
</dbReference>
<dbReference type="InterPro" id="IPR002223">
    <property type="entry name" value="Kunitz_BPTI"/>
</dbReference>
<evidence type="ECO:0000256" key="3">
    <source>
        <dbReference type="SAM" id="SignalP"/>
    </source>
</evidence>
<dbReference type="InterPro" id="IPR036880">
    <property type="entry name" value="Kunitz_BPTI_sf"/>
</dbReference>
<proteinExistence type="predicted"/>
<sequence>MKFGCSSIFLIAFTAFVYGQEQVEEQIIGRQEYAVEKIAQVWPWNDKVDDRPFRTRDCFRPVHGSPEPYICYAYIPSWRWDMKSKACKHVIYGGCNKTKNLFFTKAECEKVAKPVCEKLTDSLENINLLDILDMLIYKVQE</sequence>
<evidence type="ECO:0000259" key="4">
    <source>
        <dbReference type="PROSITE" id="PS50279"/>
    </source>
</evidence>
<feature type="chain" id="PRO_5027759654" evidence="3">
    <location>
        <begin position="20"/>
        <end position="141"/>
    </location>
</feature>
<dbReference type="SMART" id="SM00131">
    <property type="entry name" value="KU"/>
    <property type="match status" value="1"/>
</dbReference>